<dbReference type="EMBL" id="MFLF01000004">
    <property type="protein sequence ID" value="OGG60492.1"/>
    <property type="molecule type" value="Genomic_DNA"/>
</dbReference>
<evidence type="ECO:0000256" key="2">
    <source>
        <dbReference type="ARBA" id="ARBA00022692"/>
    </source>
</evidence>
<dbReference type="PANTHER" id="PTHR30483">
    <property type="entry name" value="LEUCINE-SPECIFIC-BINDING PROTEIN"/>
    <property type="match status" value="1"/>
</dbReference>
<dbReference type="GO" id="GO:0016020">
    <property type="term" value="C:membrane"/>
    <property type="evidence" value="ECO:0007669"/>
    <property type="project" value="UniProtKB-SubCell"/>
</dbReference>
<name>A0A1F6DHK9_9BACT</name>
<evidence type="ECO:0000259" key="5">
    <source>
        <dbReference type="Pfam" id="PF01094"/>
    </source>
</evidence>
<dbReference type="STRING" id="1798492.A3C89_01340"/>
<sequence length="401" mass="43596">MLFIFAVTLTVYVQQTKSQSAPLGLFGEKKLSIIYSSDTTLSLVESSQIDSMRLAVKEIDYEIAGYPIEIREMNNGVGLGSKRTWSADLETRNAYRAANDPSVIAYVGPGASGAAQISMPLLNYAGIPQISLSNTYPGLTRPGYAQGEPEKFYPTGVRHYFRMTANDADQSRVVLDVLKEEGQGTVSILDDGSTYGRGLAREVGKLAADEAILITHSATLSTSTESGVSEAQAILTASTSAVFYGGSNGDAFLAVLQTLHDAGYAGIIIGADGLTYTNFLNDSKGFNENVYVTGLGKTLTENDGEMTKNFIVSFESEYHRKPTATDATAYDAMKLLLYAIEKNGIERDAIIEAFNTLEDFRGVLGTIDFDEYGDATRKSLQLFQIKNNAYTLVRDIEYQEK</sequence>
<comment type="subcellular location">
    <subcellularLocation>
        <location evidence="1">Membrane</location>
    </subcellularLocation>
</comment>
<dbReference type="CDD" id="cd06342">
    <property type="entry name" value="PBP1_ABC_LIVBP-like"/>
    <property type="match status" value="1"/>
</dbReference>
<keyword evidence="4" id="KW-0472">Membrane</keyword>
<keyword evidence="2" id="KW-0812">Transmembrane</keyword>
<dbReference type="InterPro" id="IPR051010">
    <property type="entry name" value="BCAA_transport"/>
</dbReference>
<dbReference type="Pfam" id="PF01094">
    <property type="entry name" value="ANF_receptor"/>
    <property type="match status" value="1"/>
</dbReference>
<dbReference type="PANTHER" id="PTHR30483:SF6">
    <property type="entry name" value="PERIPLASMIC BINDING PROTEIN OF ABC TRANSPORTER FOR NATURAL AMINO ACIDS"/>
    <property type="match status" value="1"/>
</dbReference>
<comment type="caution">
    <text evidence="6">The sequence shown here is derived from an EMBL/GenBank/DDBJ whole genome shotgun (WGS) entry which is preliminary data.</text>
</comment>
<protein>
    <recommendedName>
        <fullName evidence="5">Receptor ligand binding region domain-containing protein</fullName>
    </recommendedName>
</protein>
<dbReference type="Gene3D" id="3.40.50.2300">
    <property type="match status" value="2"/>
</dbReference>
<evidence type="ECO:0000256" key="3">
    <source>
        <dbReference type="ARBA" id="ARBA00022989"/>
    </source>
</evidence>
<dbReference type="SUPFAM" id="SSF53822">
    <property type="entry name" value="Periplasmic binding protein-like I"/>
    <property type="match status" value="1"/>
</dbReference>
<accession>A0A1F6DHK9</accession>
<dbReference type="Proteomes" id="UP000178794">
    <property type="component" value="Unassembled WGS sequence"/>
</dbReference>
<keyword evidence="3" id="KW-1133">Transmembrane helix</keyword>
<dbReference type="InterPro" id="IPR001828">
    <property type="entry name" value="ANF_lig-bd_rcpt"/>
</dbReference>
<proteinExistence type="predicted"/>
<gene>
    <name evidence="6" type="ORF">A3C89_01340</name>
</gene>
<evidence type="ECO:0000256" key="1">
    <source>
        <dbReference type="ARBA" id="ARBA00004370"/>
    </source>
</evidence>
<dbReference type="AlphaFoldDB" id="A0A1F6DHK9"/>
<evidence type="ECO:0000313" key="6">
    <source>
        <dbReference type="EMBL" id="OGG60492.1"/>
    </source>
</evidence>
<organism evidence="6 7">
    <name type="scientific">Candidatus Kaiserbacteria bacterium RIFCSPHIGHO2_02_FULL_50_50</name>
    <dbReference type="NCBI Taxonomy" id="1798492"/>
    <lineage>
        <taxon>Bacteria</taxon>
        <taxon>Candidatus Kaiseribacteriota</taxon>
    </lineage>
</organism>
<evidence type="ECO:0000256" key="4">
    <source>
        <dbReference type="ARBA" id="ARBA00023136"/>
    </source>
</evidence>
<reference evidence="6 7" key="1">
    <citation type="journal article" date="2016" name="Nat. Commun.">
        <title>Thousands of microbial genomes shed light on interconnected biogeochemical processes in an aquifer system.</title>
        <authorList>
            <person name="Anantharaman K."/>
            <person name="Brown C.T."/>
            <person name="Hug L.A."/>
            <person name="Sharon I."/>
            <person name="Castelle C.J."/>
            <person name="Probst A.J."/>
            <person name="Thomas B.C."/>
            <person name="Singh A."/>
            <person name="Wilkins M.J."/>
            <person name="Karaoz U."/>
            <person name="Brodie E.L."/>
            <person name="Williams K.H."/>
            <person name="Hubbard S.S."/>
            <person name="Banfield J.F."/>
        </authorList>
    </citation>
    <scope>NUCLEOTIDE SEQUENCE [LARGE SCALE GENOMIC DNA]</scope>
</reference>
<evidence type="ECO:0000313" key="7">
    <source>
        <dbReference type="Proteomes" id="UP000178794"/>
    </source>
</evidence>
<dbReference type="InterPro" id="IPR028082">
    <property type="entry name" value="Peripla_BP_I"/>
</dbReference>
<feature type="domain" description="Receptor ligand binding region" evidence="5">
    <location>
        <begin position="99"/>
        <end position="387"/>
    </location>
</feature>